<dbReference type="InterPro" id="IPR046947">
    <property type="entry name" value="LytR-like"/>
</dbReference>
<keyword evidence="2" id="KW-0067">ATP-binding</keyword>
<dbReference type="EMBL" id="AZES01000099">
    <property type="protein sequence ID" value="KRL30035.1"/>
    <property type="molecule type" value="Genomic_DNA"/>
</dbReference>
<dbReference type="PANTHER" id="PTHR37299:SF1">
    <property type="entry name" value="STAGE 0 SPORULATION PROTEIN A HOMOLOG"/>
    <property type="match status" value="1"/>
</dbReference>
<feature type="domain" description="HTH LytTR-type" evidence="1">
    <location>
        <begin position="218"/>
        <end position="322"/>
    </location>
</feature>
<accession>A0A0R1PLF3</accession>
<evidence type="ECO:0000313" key="3">
    <source>
        <dbReference type="Proteomes" id="UP000051908"/>
    </source>
</evidence>
<dbReference type="GO" id="GO:0005524">
    <property type="term" value="F:ATP binding"/>
    <property type="evidence" value="ECO:0007669"/>
    <property type="project" value="UniProtKB-KW"/>
</dbReference>
<dbReference type="PIRSF" id="PIRSF036612">
    <property type="entry name" value="ABC_ATP_LytTR"/>
    <property type="match status" value="1"/>
</dbReference>
<dbReference type="Gene3D" id="3.40.50.300">
    <property type="entry name" value="P-loop containing nucleotide triphosphate hydrolases"/>
    <property type="match status" value="1"/>
</dbReference>
<dbReference type="PROSITE" id="PS50930">
    <property type="entry name" value="HTH_LYTTR"/>
    <property type="match status" value="1"/>
</dbReference>
<dbReference type="CDD" id="cd00267">
    <property type="entry name" value="ABC_ATPase"/>
    <property type="match status" value="1"/>
</dbReference>
<reference evidence="2 3" key="1">
    <citation type="journal article" date="2015" name="Genome Announc.">
        <title>Expanding the biotechnology potential of lactobacilli through comparative genomics of 213 strains and associated genera.</title>
        <authorList>
            <person name="Sun Z."/>
            <person name="Harris H.M."/>
            <person name="McCann A."/>
            <person name="Guo C."/>
            <person name="Argimon S."/>
            <person name="Zhang W."/>
            <person name="Yang X."/>
            <person name="Jeffery I.B."/>
            <person name="Cooney J.C."/>
            <person name="Kagawa T.F."/>
            <person name="Liu W."/>
            <person name="Song Y."/>
            <person name="Salvetti E."/>
            <person name="Wrobel A."/>
            <person name="Rasinkangas P."/>
            <person name="Parkhill J."/>
            <person name="Rea M.C."/>
            <person name="O'Sullivan O."/>
            <person name="Ritari J."/>
            <person name="Douillard F.P."/>
            <person name="Paul Ross R."/>
            <person name="Yang R."/>
            <person name="Briner A.E."/>
            <person name="Felis G.E."/>
            <person name="de Vos W.M."/>
            <person name="Barrangou R."/>
            <person name="Klaenhammer T.R."/>
            <person name="Caufield P.W."/>
            <person name="Cui Y."/>
            <person name="Zhang H."/>
            <person name="O'Toole P.W."/>
        </authorList>
    </citation>
    <scope>NUCLEOTIDE SEQUENCE [LARGE SCALE GENOMIC DNA]</scope>
    <source>
        <strain evidence="2 3">DSM 13238</strain>
    </source>
</reference>
<dbReference type="SUPFAM" id="SSF52540">
    <property type="entry name" value="P-loop containing nucleoside triphosphate hydrolases"/>
    <property type="match status" value="1"/>
</dbReference>
<proteinExistence type="predicted"/>
<dbReference type="AlphaFoldDB" id="A0A0R1PLF3"/>
<name>A0A0R1PLF3_9LACO</name>
<dbReference type="InterPro" id="IPR027417">
    <property type="entry name" value="P-loop_NTPase"/>
</dbReference>
<keyword evidence="3" id="KW-1185">Reference proteome</keyword>
<dbReference type="SMART" id="SM00850">
    <property type="entry name" value="LytTR"/>
    <property type="match status" value="1"/>
</dbReference>
<evidence type="ECO:0000313" key="2">
    <source>
        <dbReference type="EMBL" id="KRL30035.1"/>
    </source>
</evidence>
<gene>
    <name evidence="2" type="ORF">FD33_GL000290</name>
</gene>
<evidence type="ECO:0000259" key="1">
    <source>
        <dbReference type="PROSITE" id="PS50930"/>
    </source>
</evidence>
<dbReference type="GO" id="GO:0003677">
    <property type="term" value="F:DNA binding"/>
    <property type="evidence" value="ECO:0007669"/>
    <property type="project" value="InterPro"/>
</dbReference>
<dbReference type="GO" id="GO:0000156">
    <property type="term" value="F:phosphorelay response regulator activity"/>
    <property type="evidence" value="ECO:0007669"/>
    <property type="project" value="InterPro"/>
</dbReference>
<organism evidence="2 3">
    <name type="scientific">Companilactobacillus paralimentarius DSM 13238 = JCM 10415</name>
    <dbReference type="NCBI Taxonomy" id="1122151"/>
    <lineage>
        <taxon>Bacteria</taxon>
        <taxon>Bacillati</taxon>
        <taxon>Bacillota</taxon>
        <taxon>Bacilli</taxon>
        <taxon>Lactobacillales</taxon>
        <taxon>Lactobacillaceae</taxon>
        <taxon>Companilactobacillus</taxon>
    </lineage>
</organism>
<comment type="caution">
    <text evidence="2">The sequence shown here is derived from an EMBL/GenBank/DDBJ whole genome shotgun (WGS) entry which is preliminary data.</text>
</comment>
<keyword evidence="2" id="KW-0547">Nucleotide-binding</keyword>
<dbReference type="InterPro" id="IPR012046">
    <property type="entry name" value="LytTR_ABC"/>
</dbReference>
<dbReference type="Pfam" id="PF04397">
    <property type="entry name" value="LytTR"/>
    <property type="match status" value="1"/>
</dbReference>
<sequence length="322" mass="37227">MEQEMNLIEFENVTKQIKNQSIFNNISLKINSKENIGLKMSHTESSVFFDLLEQNTLPSAGSIISHTQNISTKRYNDGIYQKITVKSYLQFFNRIADQHVDIKKLAPQFFLGDNLTMKTNALSTDQLERLHLFRIALSKPDLVFIESPLRDLSNEGVKSYLKALEVVRQKSTVIVISSYMEELLQLSSTIYQCIDHQLEKVDLELDKDSSKPQNIFRLSSHLDDKTIFFSPNEIDFIESINGVSNFSINSEYFPSSLTMDELEKKLLHFGFFRCHRSYLVNLQRISELISYSKNSYTLILKNSKETLPLSRAKLDELKDLLQ</sequence>
<protein>
    <submittedName>
        <fullName evidence="2">ABC transporter ATP-binding protein</fullName>
    </submittedName>
</protein>
<dbReference type="Gene3D" id="2.40.50.1020">
    <property type="entry name" value="LytTr DNA-binding domain"/>
    <property type="match status" value="1"/>
</dbReference>
<dbReference type="PANTHER" id="PTHR37299">
    <property type="entry name" value="TRANSCRIPTIONAL REGULATOR-RELATED"/>
    <property type="match status" value="1"/>
</dbReference>
<dbReference type="InterPro" id="IPR007492">
    <property type="entry name" value="LytTR_DNA-bd_dom"/>
</dbReference>
<dbReference type="Proteomes" id="UP000051908">
    <property type="component" value="Unassembled WGS sequence"/>
</dbReference>
<dbReference type="PATRIC" id="fig|1122151.5.peg.301"/>